<feature type="domain" description="RagB/SusD" evidence="6">
    <location>
        <begin position="309"/>
        <end position="587"/>
    </location>
</feature>
<dbReference type="Proteomes" id="UP000616201">
    <property type="component" value="Unassembled WGS sequence"/>
</dbReference>
<reference evidence="8" key="1">
    <citation type="submission" date="2018-02" db="EMBL/GenBank/DDBJ databases">
        <authorList>
            <person name="Vasarhelyi B.M."/>
            <person name="Deshmukh S."/>
            <person name="Balint B."/>
            <person name="Kukolya J."/>
        </authorList>
    </citation>
    <scope>NUCLEOTIDE SEQUENCE</scope>
    <source>
        <strain evidence="8">KB22</strain>
    </source>
</reference>
<accession>A0A928YR64</accession>
<evidence type="ECO:0000313" key="9">
    <source>
        <dbReference type="Proteomes" id="UP000616201"/>
    </source>
</evidence>
<name>A0A928YR64_9SPHI</name>
<keyword evidence="3" id="KW-0732">Signal</keyword>
<comment type="caution">
    <text evidence="8">The sequence shown here is derived from an EMBL/GenBank/DDBJ whole genome shotgun (WGS) entry which is preliminary data.</text>
</comment>
<keyword evidence="9" id="KW-1185">Reference proteome</keyword>
<dbReference type="InterPro" id="IPR012944">
    <property type="entry name" value="SusD_RagB_dom"/>
</dbReference>
<dbReference type="SUPFAM" id="SSF48452">
    <property type="entry name" value="TPR-like"/>
    <property type="match status" value="1"/>
</dbReference>
<evidence type="ECO:0000256" key="1">
    <source>
        <dbReference type="ARBA" id="ARBA00004442"/>
    </source>
</evidence>
<dbReference type="RefSeq" id="WP_196936840.1">
    <property type="nucleotide sequence ID" value="NZ_MU158698.1"/>
</dbReference>
<dbReference type="AlphaFoldDB" id="A0A928YR64"/>
<keyword evidence="4" id="KW-0472">Membrane</keyword>
<organism evidence="8 9">
    <name type="scientific">Sphingobacterium hungaricum</name>
    <dbReference type="NCBI Taxonomy" id="2082723"/>
    <lineage>
        <taxon>Bacteria</taxon>
        <taxon>Pseudomonadati</taxon>
        <taxon>Bacteroidota</taxon>
        <taxon>Sphingobacteriia</taxon>
        <taxon>Sphingobacteriales</taxon>
        <taxon>Sphingobacteriaceae</taxon>
        <taxon>Sphingobacterium</taxon>
    </lineage>
</organism>
<evidence type="ECO:0000256" key="2">
    <source>
        <dbReference type="ARBA" id="ARBA00006275"/>
    </source>
</evidence>
<keyword evidence="5" id="KW-0998">Cell outer membrane</keyword>
<dbReference type="GO" id="GO:0009279">
    <property type="term" value="C:cell outer membrane"/>
    <property type="evidence" value="ECO:0007669"/>
    <property type="project" value="UniProtKB-SubCell"/>
</dbReference>
<sequence length="587" mass="65600">MKHISLIYIILASLLIGTSCKESFLDRAPETSISDAEFWKSASDLQLYANNWYTIFPTYTGFGTLGVYGIDADGGSDNMITLSYNSMLNAERVVPATGGGWDWTRVRNVNYFLANYSKSTEAWDVIGPYVGEAYFFRAYFYYTLLKQFGDLPWINQPLVPNSPELYDARISRGIIVDSMLNDLDKAIEYLPSRNASTTRISRINKQIAQLFQARVALYEGTWEKYHSGTPFGVTGSTGEKYLQKAAQVTDNLIANPGGNALDPLTATTANNNMGYWGLFNQTDYRNNTEVMLFRHYIIGVNAGHNWHRYTLSGAGRGITKNMVDAYLCTDGSPISTSSLYQGDNTLLDVVKNRDPRMVQSIYINDNQHYITTGGSTVIFQVPTFSLANEYKSATGYQLYKGHNPSSTQQVSDQGTTGAIYFRFAEALLINAEAKAELGTVTQQDLDNTINKLRSRVSMPNMILSSLPSDSSPEFPALSRIINEVRRERRVELAFEGFRLDDLFRWAAADEKIFGLKPLGAIRSQWDGIVPAETLNTFPINSGGYIELFRNVAAMSAGYKFNVARDYLYPLPTDQLTLNPALTQNPGW</sequence>
<evidence type="ECO:0000313" key="8">
    <source>
        <dbReference type="EMBL" id="MBE8714986.1"/>
    </source>
</evidence>
<dbReference type="PROSITE" id="PS51257">
    <property type="entry name" value="PROKAR_LIPOPROTEIN"/>
    <property type="match status" value="1"/>
</dbReference>
<dbReference type="Gene3D" id="1.25.40.390">
    <property type="match status" value="1"/>
</dbReference>
<dbReference type="InterPro" id="IPR011990">
    <property type="entry name" value="TPR-like_helical_dom_sf"/>
</dbReference>
<evidence type="ECO:0000259" key="7">
    <source>
        <dbReference type="Pfam" id="PF14322"/>
    </source>
</evidence>
<comment type="similarity">
    <text evidence="2">Belongs to the SusD family.</text>
</comment>
<dbReference type="Pfam" id="PF14322">
    <property type="entry name" value="SusD-like_3"/>
    <property type="match status" value="1"/>
</dbReference>
<dbReference type="Pfam" id="PF07980">
    <property type="entry name" value="SusD_RagB"/>
    <property type="match status" value="1"/>
</dbReference>
<evidence type="ECO:0000256" key="3">
    <source>
        <dbReference type="ARBA" id="ARBA00022729"/>
    </source>
</evidence>
<dbReference type="EMBL" id="PRDK01000009">
    <property type="protein sequence ID" value="MBE8714986.1"/>
    <property type="molecule type" value="Genomic_DNA"/>
</dbReference>
<comment type="subcellular location">
    <subcellularLocation>
        <location evidence="1">Cell outer membrane</location>
    </subcellularLocation>
</comment>
<protein>
    <submittedName>
        <fullName evidence="8">RagB/SusD family nutrient uptake outer membrane protein</fullName>
    </submittedName>
</protein>
<feature type="domain" description="SusD-like N-terminal" evidence="7">
    <location>
        <begin position="105"/>
        <end position="217"/>
    </location>
</feature>
<gene>
    <name evidence="8" type="ORF">C4F49_14980</name>
</gene>
<evidence type="ECO:0000259" key="6">
    <source>
        <dbReference type="Pfam" id="PF07980"/>
    </source>
</evidence>
<proteinExistence type="inferred from homology"/>
<dbReference type="InterPro" id="IPR033985">
    <property type="entry name" value="SusD-like_N"/>
</dbReference>
<evidence type="ECO:0000256" key="5">
    <source>
        <dbReference type="ARBA" id="ARBA00023237"/>
    </source>
</evidence>
<evidence type="ECO:0000256" key="4">
    <source>
        <dbReference type="ARBA" id="ARBA00023136"/>
    </source>
</evidence>